<evidence type="ECO:0000259" key="13">
    <source>
        <dbReference type="PROSITE" id="PS51163"/>
    </source>
</evidence>
<dbReference type="GO" id="GO:0003998">
    <property type="term" value="F:acylphosphatase activity"/>
    <property type="evidence" value="ECO:0007669"/>
    <property type="project" value="UniProtKB-EC"/>
</dbReference>
<dbReference type="Pfam" id="PF07503">
    <property type="entry name" value="zf-HYPF"/>
    <property type="match status" value="2"/>
</dbReference>
<evidence type="ECO:0000256" key="1">
    <source>
        <dbReference type="ARBA" id="ARBA00004711"/>
    </source>
</evidence>
<dbReference type="GO" id="GO:0003725">
    <property type="term" value="F:double-stranded RNA binding"/>
    <property type="evidence" value="ECO:0007669"/>
    <property type="project" value="InterPro"/>
</dbReference>
<dbReference type="Pfam" id="PF00708">
    <property type="entry name" value="Acylphosphatase"/>
    <property type="match status" value="1"/>
</dbReference>
<comment type="pathway">
    <text evidence="1">Protein modification; [NiFe] hydrogenase maturation.</text>
</comment>
<dbReference type="PROSITE" id="PS00150">
    <property type="entry name" value="ACYLPHOSPHATASE_1"/>
    <property type="match status" value="1"/>
</dbReference>
<dbReference type="PIRSF" id="PIRSF006256">
    <property type="entry name" value="CMPcnvr_hdrg_mat"/>
    <property type="match status" value="1"/>
</dbReference>
<dbReference type="InterPro" id="IPR004421">
    <property type="entry name" value="Carbamoyltransferase_HypF"/>
</dbReference>
<feature type="domain" description="Acylphosphatase-like" evidence="12">
    <location>
        <begin position="3"/>
        <end position="90"/>
    </location>
</feature>
<dbReference type="InterPro" id="IPR041440">
    <property type="entry name" value="HypF_C"/>
</dbReference>
<organism evidence="14 15">
    <name type="scientific">Caloramator proteoclasticus DSM 10124</name>
    <dbReference type="NCBI Taxonomy" id="1121262"/>
    <lineage>
        <taxon>Bacteria</taxon>
        <taxon>Bacillati</taxon>
        <taxon>Bacillota</taxon>
        <taxon>Clostridia</taxon>
        <taxon>Eubacteriales</taxon>
        <taxon>Clostridiaceae</taxon>
        <taxon>Caloramator</taxon>
    </lineage>
</organism>
<evidence type="ECO:0000256" key="10">
    <source>
        <dbReference type="PIRNR" id="PIRNR006256"/>
    </source>
</evidence>
<evidence type="ECO:0000256" key="6">
    <source>
        <dbReference type="ARBA" id="ARBA00022771"/>
    </source>
</evidence>
<dbReference type="Gene3D" id="3.30.110.120">
    <property type="match status" value="1"/>
</dbReference>
<dbReference type="Pfam" id="PF17788">
    <property type="entry name" value="HypF_C"/>
    <property type="match status" value="1"/>
</dbReference>
<dbReference type="Proteomes" id="UP000184423">
    <property type="component" value="Unassembled WGS sequence"/>
</dbReference>
<dbReference type="InterPro" id="IPR017945">
    <property type="entry name" value="DHBP_synth_RibB-like_a/b_dom"/>
</dbReference>
<dbReference type="InterPro" id="IPR055128">
    <property type="entry name" value="HypF_C_2"/>
</dbReference>
<dbReference type="NCBIfam" id="TIGR00143">
    <property type="entry name" value="hypF"/>
    <property type="match status" value="1"/>
</dbReference>
<evidence type="ECO:0000313" key="15">
    <source>
        <dbReference type="Proteomes" id="UP000184423"/>
    </source>
</evidence>
<comment type="catalytic activity">
    <reaction evidence="8 11">
        <text>an acyl phosphate + H2O = a carboxylate + phosphate + H(+)</text>
        <dbReference type="Rhea" id="RHEA:14965"/>
        <dbReference type="ChEBI" id="CHEBI:15377"/>
        <dbReference type="ChEBI" id="CHEBI:15378"/>
        <dbReference type="ChEBI" id="CHEBI:29067"/>
        <dbReference type="ChEBI" id="CHEBI:43474"/>
        <dbReference type="ChEBI" id="CHEBI:59918"/>
        <dbReference type="EC" id="3.6.1.7"/>
    </reaction>
</comment>
<keyword evidence="15" id="KW-1185">Reference proteome</keyword>
<protein>
    <recommendedName>
        <fullName evidence="10">Carbamoyltransferase</fullName>
        <ecNumber evidence="10">6.2.-.-</ecNumber>
    </recommendedName>
</protein>
<evidence type="ECO:0000256" key="8">
    <source>
        <dbReference type="ARBA" id="ARBA00047645"/>
    </source>
</evidence>
<dbReference type="EMBL" id="FQVG01000004">
    <property type="protein sequence ID" value="SHE42485.1"/>
    <property type="molecule type" value="Genomic_DNA"/>
</dbReference>
<evidence type="ECO:0000256" key="5">
    <source>
        <dbReference type="ARBA" id="ARBA00022723"/>
    </source>
</evidence>
<evidence type="ECO:0000256" key="9">
    <source>
        <dbReference type="ARBA" id="ARBA00048220"/>
    </source>
</evidence>
<dbReference type="RefSeq" id="WP_051350604.1">
    <property type="nucleotide sequence ID" value="NZ_FQVG01000004.1"/>
</dbReference>
<dbReference type="Gene3D" id="3.30.420.360">
    <property type="match status" value="1"/>
</dbReference>
<comment type="catalytic activity">
    <reaction evidence="9">
        <text>C-terminal L-cysteinyl-[HypE protein] + carbamoyl phosphate + ATP + H2O = C-terminal S-carboxamide-L-cysteinyl-[HypE protein] + AMP + phosphate + diphosphate + H(+)</text>
        <dbReference type="Rhea" id="RHEA:55636"/>
        <dbReference type="Rhea" id="RHEA-COMP:14247"/>
        <dbReference type="Rhea" id="RHEA-COMP:14392"/>
        <dbReference type="ChEBI" id="CHEBI:15377"/>
        <dbReference type="ChEBI" id="CHEBI:15378"/>
        <dbReference type="ChEBI" id="CHEBI:30616"/>
        <dbReference type="ChEBI" id="CHEBI:33019"/>
        <dbReference type="ChEBI" id="CHEBI:43474"/>
        <dbReference type="ChEBI" id="CHEBI:58228"/>
        <dbReference type="ChEBI" id="CHEBI:76913"/>
        <dbReference type="ChEBI" id="CHEBI:139126"/>
        <dbReference type="ChEBI" id="CHEBI:456215"/>
    </reaction>
</comment>
<dbReference type="InterPro" id="IPR036046">
    <property type="entry name" value="Acylphosphatase-like_dom_sf"/>
</dbReference>
<dbReference type="InterPro" id="IPR001792">
    <property type="entry name" value="Acylphosphatase-like_dom"/>
</dbReference>
<keyword evidence="6" id="KW-0863">Zinc-finger</keyword>
<dbReference type="InterPro" id="IPR011125">
    <property type="entry name" value="Znf_HypF"/>
</dbReference>
<comment type="similarity">
    <text evidence="2">Belongs to the acylphosphatase family.</text>
</comment>
<name>A0A1M4TDN4_9CLOT</name>
<dbReference type="SUPFAM" id="SSF55821">
    <property type="entry name" value="YrdC/RibB"/>
    <property type="match status" value="1"/>
</dbReference>
<feature type="domain" description="YrdC-like" evidence="13">
    <location>
        <begin position="199"/>
        <end position="382"/>
    </location>
</feature>
<dbReference type="PROSITE" id="PS51160">
    <property type="entry name" value="ACYLPHOSPHATASE_3"/>
    <property type="match status" value="1"/>
</dbReference>
<dbReference type="PANTHER" id="PTHR42959">
    <property type="entry name" value="CARBAMOYLTRANSFERASE"/>
    <property type="match status" value="1"/>
</dbReference>
<sequence length="752" mass="86224">MKRAKIYVNGIVQGVGFRPFIHKLITEYNLKGWVKNTSNGVEIEVEGECVNIKKFIDDIDKKKPKLSVIESLEYSFFDDLVGYKDFTIIKSTDNVSKFTLISPDVATCDDCLRELKDKNDRRYGFPFINCTNCGPRFTIIKDVPYDRDKTTMKNFIMCNSCQKEYQDIEDRRYHAQPNCCFECGPELFYIDSHNNIIKDKVIDCVKQELKMGKILAIKGIGGFHLACDAKNKETVERLRLLKNREEKPFALMCRDLDTVNAICNITEDEKEFLTSFRRPIVLLRKKNNSFDYISVDNNYLGVMLPYTPVHHLLFDDDLDVLVMTSANNKDCPIIKDNDEAIENLDGVADGFLLNNRDIHIRCDDSLLYVFEGKEYFIRRSRGYTPFPIKVNFECEDTLSCGAEQKASFCLLKQNYAFLSQHIGDLKNIETYNHYTQQIEHFRRLFDINPKKVVCDYHPDYMSTEYAINFAKKHNCDIFMVQHHHAHMASCMADNNLDSNVIALTWDGTGLGLDNTLWGGEILYGNYKEFERRATIKRINLVGGDVATKEIYRIGYDLLYQSLGYLESNIIENKNSSVIKKMLENNINIYKTSSIGRLFDGVSAILGLKSVVSYEGQGAILIEKYADFNEDCNYSFSLDTMGITEFNWIPMIKEIVYDIENGVKRETICAKFMNTLVLFAVLVAEQIKQETECIDVVLSGGVFQNMYLLNKIKIKLMEKGFNVYTHRRVSTNDEGISLGQIAVVANGGGIKCV</sequence>
<proteinExistence type="inferred from homology"/>
<feature type="active site" evidence="11">
    <location>
        <position position="36"/>
    </location>
</feature>
<dbReference type="PANTHER" id="PTHR42959:SF1">
    <property type="entry name" value="CARBAMOYLTRANSFERASE HYPF"/>
    <property type="match status" value="1"/>
</dbReference>
<evidence type="ECO:0000313" key="14">
    <source>
        <dbReference type="EMBL" id="SHE42485.1"/>
    </source>
</evidence>
<evidence type="ECO:0000256" key="3">
    <source>
        <dbReference type="ARBA" id="ARBA00008097"/>
    </source>
</evidence>
<dbReference type="GO" id="GO:0051604">
    <property type="term" value="P:protein maturation"/>
    <property type="evidence" value="ECO:0007669"/>
    <property type="project" value="TreeGrafter"/>
</dbReference>
<dbReference type="UniPathway" id="UPA00335"/>
<gene>
    <name evidence="14" type="ORF">SAMN02746091_00356</name>
</gene>
<feature type="active site" evidence="11">
    <location>
        <position position="18"/>
    </location>
</feature>
<dbReference type="InterPro" id="IPR051060">
    <property type="entry name" value="Carbamoyltrans_HypF-like"/>
</dbReference>
<dbReference type="InterPro" id="IPR017968">
    <property type="entry name" value="Acylphosphatase_CS"/>
</dbReference>
<dbReference type="InterPro" id="IPR006070">
    <property type="entry name" value="Sua5-like_dom"/>
</dbReference>
<dbReference type="GO" id="GO:0008270">
    <property type="term" value="F:zinc ion binding"/>
    <property type="evidence" value="ECO:0007669"/>
    <property type="project" value="UniProtKB-KW"/>
</dbReference>
<keyword evidence="7" id="KW-0862">Zinc</keyword>
<keyword evidence="4" id="KW-0436">Ligase</keyword>
<keyword evidence="5" id="KW-0479">Metal-binding</keyword>
<dbReference type="Gene3D" id="3.90.870.50">
    <property type="match status" value="1"/>
</dbReference>
<dbReference type="AlphaFoldDB" id="A0A1M4TDN4"/>
<reference evidence="15" key="1">
    <citation type="submission" date="2016-11" db="EMBL/GenBank/DDBJ databases">
        <authorList>
            <person name="Varghese N."/>
            <person name="Submissions S."/>
        </authorList>
    </citation>
    <scope>NUCLEOTIDE SEQUENCE [LARGE SCALE GENOMIC DNA]</scope>
    <source>
        <strain evidence="15">DSM 10124</strain>
    </source>
</reference>
<evidence type="ECO:0000256" key="2">
    <source>
        <dbReference type="ARBA" id="ARBA00005614"/>
    </source>
</evidence>
<evidence type="ECO:0000256" key="4">
    <source>
        <dbReference type="ARBA" id="ARBA00022598"/>
    </source>
</evidence>
<comment type="similarity">
    <text evidence="3 10">Belongs to the carbamoyltransferase HypF family.</text>
</comment>
<dbReference type="GO" id="GO:0016743">
    <property type="term" value="F:carboxyl- or carbamoyltransferase activity"/>
    <property type="evidence" value="ECO:0007669"/>
    <property type="project" value="UniProtKB-UniRule"/>
</dbReference>
<dbReference type="GO" id="GO:0016874">
    <property type="term" value="F:ligase activity"/>
    <property type="evidence" value="ECO:0007669"/>
    <property type="project" value="UniProtKB-UniRule"/>
</dbReference>
<evidence type="ECO:0000256" key="7">
    <source>
        <dbReference type="ARBA" id="ARBA00022833"/>
    </source>
</evidence>
<dbReference type="SUPFAM" id="SSF54975">
    <property type="entry name" value="Acylphosphatase/BLUF domain-like"/>
    <property type="match status" value="1"/>
</dbReference>
<dbReference type="EC" id="6.2.-.-" evidence="10"/>
<evidence type="ECO:0000256" key="11">
    <source>
        <dbReference type="PROSITE-ProRule" id="PRU00520"/>
    </source>
</evidence>
<dbReference type="Pfam" id="PF22521">
    <property type="entry name" value="HypF_C_2"/>
    <property type="match status" value="1"/>
</dbReference>
<dbReference type="Gene3D" id="3.30.420.40">
    <property type="match status" value="1"/>
</dbReference>
<evidence type="ECO:0000259" key="12">
    <source>
        <dbReference type="PROSITE" id="PS51160"/>
    </source>
</evidence>
<dbReference type="PROSITE" id="PS51163">
    <property type="entry name" value="YRDC"/>
    <property type="match status" value="1"/>
</dbReference>
<keyword evidence="11" id="KW-0378">Hydrolase</keyword>
<accession>A0A1M4TDN4</accession>
<dbReference type="Pfam" id="PF01300">
    <property type="entry name" value="Sua5_yciO_yrdC"/>
    <property type="match status" value="1"/>
</dbReference>